<evidence type="ECO:0000313" key="2">
    <source>
        <dbReference type="Proteomes" id="UP000249204"/>
    </source>
</evidence>
<comment type="caution">
    <text evidence="1">The sequence shown here is derived from an EMBL/GenBank/DDBJ whole genome shotgun (WGS) entry which is preliminary data.</text>
</comment>
<dbReference type="EMBL" id="QKWW01000006">
    <property type="protein sequence ID" value="PZT57396.1"/>
    <property type="molecule type" value="Genomic_DNA"/>
</dbReference>
<evidence type="ECO:0000313" key="1">
    <source>
        <dbReference type="EMBL" id="PZT57396.1"/>
    </source>
</evidence>
<reference evidence="1 2" key="1">
    <citation type="submission" date="2018-06" db="EMBL/GenBank/DDBJ databases">
        <title>Isolation of heavy metals resistant Paenibacillus silvae NC2 from Gold-Copper mine in ZiJin, China.</title>
        <authorList>
            <person name="Xu J."/>
            <person name="Mazhar H.S."/>
            <person name="Rensing C."/>
        </authorList>
    </citation>
    <scope>NUCLEOTIDE SEQUENCE [LARGE SCALE GENOMIC DNA]</scope>
    <source>
        <strain evidence="1 2">NC2</strain>
    </source>
</reference>
<name>A0A2W6PGV1_9BACL</name>
<gene>
    <name evidence="1" type="ORF">DN757_01700</name>
</gene>
<sequence length="74" mass="8616">MLIDLKVLPEVARHIVSTRTDSEAVDIWWSNGCNEEGEDYYELNIDSYDNTQNFHYKYGWGEITSLEEALGELE</sequence>
<proteinExistence type="predicted"/>
<dbReference type="RefSeq" id="WP_111268547.1">
    <property type="nucleotide sequence ID" value="NZ_QKWW01000006.1"/>
</dbReference>
<dbReference type="AlphaFoldDB" id="A0A2W6PGV1"/>
<accession>A0A2W6PGV1</accession>
<organism evidence="1 2">
    <name type="scientific">Paenibacillus silvae</name>
    <dbReference type="NCBI Taxonomy" id="1325358"/>
    <lineage>
        <taxon>Bacteria</taxon>
        <taxon>Bacillati</taxon>
        <taxon>Bacillota</taxon>
        <taxon>Bacilli</taxon>
        <taxon>Bacillales</taxon>
        <taxon>Paenibacillaceae</taxon>
        <taxon>Paenibacillus</taxon>
    </lineage>
</organism>
<dbReference type="Proteomes" id="UP000249204">
    <property type="component" value="Unassembled WGS sequence"/>
</dbReference>
<protein>
    <submittedName>
        <fullName evidence="1">Uncharacterized protein</fullName>
    </submittedName>
</protein>